<dbReference type="EMBL" id="VCKY01000491">
    <property type="protein sequence ID" value="TMR03418.1"/>
    <property type="molecule type" value="Genomic_DNA"/>
</dbReference>
<dbReference type="Gene3D" id="3.30.565.10">
    <property type="entry name" value="Histidine kinase-like ATPase, C-terminal domain"/>
    <property type="match status" value="1"/>
</dbReference>
<dbReference type="GO" id="GO:0004673">
    <property type="term" value="F:protein histidine kinase activity"/>
    <property type="evidence" value="ECO:0007669"/>
    <property type="project" value="UniProtKB-EC"/>
</dbReference>
<evidence type="ECO:0000256" key="5">
    <source>
        <dbReference type="ARBA" id="ARBA00023012"/>
    </source>
</evidence>
<evidence type="ECO:0000259" key="6">
    <source>
        <dbReference type="SMART" id="SM00387"/>
    </source>
</evidence>
<dbReference type="SMART" id="SM00387">
    <property type="entry name" value="HATPase_c"/>
    <property type="match status" value="1"/>
</dbReference>
<dbReference type="SUPFAM" id="SSF55874">
    <property type="entry name" value="ATPase domain of HSP90 chaperone/DNA topoisomerase II/histidine kinase"/>
    <property type="match status" value="1"/>
</dbReference>
<evidence type="ECO:0000256" key="4">
    <source>
        <dbReference type="ARBA" id="ARBA00022777"/>
    </source>
</evidence>
<sequence>VEGAGDVDACAGPARDGAGASGCEDSGRVRLSEGVELAVYRIVQEALTNVVKHAAPARCRVSVVADGRDMRIEVIDDGPGRRMLPAEGGGHGLIGMRERVMLYGGTFEAGRLPGRGFRVFARLPYGEGS</sequence>
<accession>A0A5S4EU66</accession>
<gene>
    <name evidence="7" type="ORF">ETD86_53965</name>
</gene>
<dbReference type="Pfam" id="PF02518">
    <property type="entry name" value="HATPase_c"/>
    <property type="match status" value="1"/>
</dbReference>
<dbReference type="InterPro" id="IPR036890">
    <property type="entry name" value="HATPase_C_sf"/>
</dbReference>
<name>A0A5S4EU66_9ACTN</name>
<keyword evidence="3" id="KW-0808">Transferase</keyword>
<dbReference type="InterPro" id="IPR003594">
    <property type="entry name" value="HATPase_dom"/>
</dbReference>
<dbReference type="CDD" id="cd16917">
    <property type="entry name" value="HATPase_UhpB-NarQ-NarX-like"/>
    <property type="match status" value="1"/>
</dbReference>
<dbReference type="GO" id="GO:0000160">
    <property type="term" value="P:phosphorelay signal transduction system"/>
    <property type="evidence" value="ECO:0007669"/>
    <property type="project" value="UniProtKB-KW"/>
</dbReference>
<keyword evidence="4 7" id="KW-0418">Kinase</keyword>
<evidence type="ECO:0000256" key="3">
    <source>
        <dbReference type="ARBA" id="ARBA00022679"/>
    </source>
</evidence>
<feature type="non-terminal residue" evidence="7">
    <location>
        <position position="1"/>
    </location>
</feature>
<dbReference type="PANTHER" id="PTHR24421">
    <property type="entry name" value="NITRATE/NITRITE SENSOR PROTEIN NARX-RELATED"/>
    <property type="match status" value="1"/>
</dbReference>
<comment type="catalytic activity">
    <reaction evidence="1">
        <text>ATP + protein L-histidine = ADP + protein N-phospho-L-histidine.</text>
        <dbReference type="EC" id="2.7.13.3"/>
    </reaction>
</comment>
<dbReference type="Proteomes" id="UP000309128">
    <property type="component" value="Unassembled WGS sequence"/>
</dbReference>
<dbReference type="EC" id="2.7.13.3" evidence="2"/>
<protein>
    <recommendedName>
        <fullName evidence="2">histidine kinase</fullName>
        <ecNumber evidence="2">2.7.13.3</ecNumber>
    </recommendedName>
</protein>
<keyword evidence="8" id="KW-1185">Reference proteome</keyword>
<dbReference type="PANTHER" id="PTHR24421:SF10">
    <property type="entry name" value="NITRATE_NITRITE SENSOR PROTEIN NARQ"/>
    <property type="match status" value="1"/>
</dbReference>
<dbReference type="InterPro" id="IPR050482">
    <property type="entry name" value="Sensor_HK_TwoCompSys"/>
</dbReference>
<keyword evidence="5" id="KW-0902">Two-component regulatory system</keyword>
<comment type="caution">
    <text evidence="7">The sequence shown here is derived from an EMBL/GenBank/DDBJ whole genome shotgun (WGS) entry which is preliminary data.</text>
</comment>
<evidence type="ECO:0000256" key="2">
    <source>
        <dbReference type="ARBA" id="ARBA00012438"/>
    </source>
</evidence>
<evidence type="ECO:0000313" key="8">
    <source>
        <dbReference type="Proteomes" id="UP000309128"/>
    </source>
</evidence>
<dbReference type="AlphaFoldDB" id="A0A5S4EU66"/>
<feature type="domain" description="Histidine kinase/HSP90-like ATPase" evidence="6">
    <location>
        <begin position="34"/>
        <end position="127"/>
    </location>
</feature>
<organism evidence="7 8">
    <name type="scientific">Nonomuraea turkmeniaca</name>
    <dbReference type="NCBI Taxonomy" id="103838"/>
    <lineage>
        <taxon>Bacteria</taxon>
        <taxon>Bacillati</taxon>
        <taxon>Actinomycetota</taxon>
        <taxon>Actinomycetes</taxon>
        <taxon>Streptosporangiales</taxon>
        <taxon>Streptosporangiaceae</taxon>
        <taxon>Nonomuraea</taxon>
    </lineage>
</organism>
<evidence type="ECO:0000256" key="1">
    <source>
        <dbReference type="ARBA" id="ARBA00000085"/>
    </source>
</evidence>
<evidence type="ECO:0000313" key="7">
    <source>
        <dbReference type="EMBL" id="TMR03418.1"/>
    </source>
</evidence>
<reference evidence="7 8" key="1">
    <citation type="submission" date="2019-05" db="EMBL/GenBank/DDBJ databases">
        <title>Draft genome sequence of Nonomuraea turkmeniaca DSM 43926.</title>
        <authorList>
            <person name="Saricaoglu S."/>
            <person name="Isik K."/>
        </authorList>
    </citation>
    <scope>NUCLEOTIDE SEQUENCE [LARGE SCALE GENOMIC DNA]</scope>
    <source>
        <strain evidence="7 8">DSM 43926</strain>
    </source>
</reference>
<proteinExistence type="predicted"/>